<proteinExistence type="predicted"/>
<accession>A0A168QW55</accession>
<keyword evidence="2" id="KW-0539">Nucleus</keyword>
<dbReference type="InterPro" id="IPR009072">
    <property type="entry name" value="Histone-fold"/>
</dbReference>
<gene>
    <name evidence="5" type="primary">ABSGL_11535.1 scaffold 12295</name>
</gene>
<dbReference type="InterPro" id="IPR003958">
    <property type="entry name" value="CBFA_NFYB_domain"/>
</dbReference>
<dbReference type="PANTHER" id="PTHR10252:SF54">
    <property type="entry name" value="CHROMATIN ACCESSIBILITY COMPLEX PROTEIN 1"/>
    <property type="match status" value="1"/>
</dbReference>
<dbReference type="OrthoDB" id="636685at2759"/>
<feature type="region of interest" description="Disordered" evidence="3">
    <location>
        <begin position="107"/>
        <end position="198"/>
    </location>
</feature>
<protein>
    <recommendedName>
        <fullName evidence="4">Transcription factor CBF/NF-Y/archaeal histone domain-containing protein</fullName>
    </recommendedName>
</protein>
<comment type="subcellular location">
    <subcellularLocation>
        <location evidence="1">Nucleus</location>
    </subcellularLocation>
</comment>
<evidence type="ECO:0000256" key="3">
    <source>
        <dbReference type="SAM" id="MobiDB-lite"/>
    </source>
</evidence>
<dbReference type="Pfam" id="PF00808">
    <property type="entry name" value="CBFD_NFYB_HMF"/>
    <property type="match status" value="1"/>
</dbReference>
<dbReference type="OMA" id="AKCDPEH"/>
<evidence type="ECO:0000259" key="4">
    <source>
        <dbReference type="Pfam" id="PF00808"/>
    </source>
</evidence>
<dbReference type="Gene3D" id="1.10.20.10">
    <property type="entry name" value="Histone, subunit A"/>
    <property type="match status" value="1"/>
</dbReference>
<feature type="compositionally biased region" description="Acidic residues" evidence="3">
    <location>
        <begin position="153"/>
        <end position="198"/>
    </location>
</feature>
<evidence type="ECO:0000313" key="6">
    <source>
        <dbReference type="Proteomes" id="UP000078561"/>
    </source>
</evidence>
<dbReference type="GO" id="GO:0008623">
    <property type="term" value="C:CHRAC"/>
    <property type="evidence" value="ECO:0007669"/>
    <property type="project" value="TreeGrafter"/>
</dbReference>
<dbReference type="STRING" id="4829.A0A168QW55"/>
<dbReference type="EMBL" id="LT554468">
    <property type="protein sequence ID" value="SAM05660.1"/>
    <property type="molecule type" value="Genomic_DNA"/>
</dbReference>
<name>A0A168QW55_ABSGL</name>
<dbReference type="SUPFAM" id="SSF47113">
    <property type="entry name" value="Histone-fold"/>
    <property type="match status" value="1"/>
</dbReference>
<evidence type="ECO:0000313" key="5">
    <source>
        <dbReference type="EMBL" id="SAM05660.1"/>
    </source>
</evidence>
<evidence type="ECO:0000256" key="1">
    <source>
        <dbReference type="ARBA" id="ARBA00004123"/>
    </source>
</evidence>
<dbReference type="AlphaFoldDB" id="A0A168QW55"/>
<dbReference type="GO" id="GO:0006261">
    <property type="term" value="P:DNA-templated DNA replication"/>
    <property type="evidence" value="ECO:0007669"/>
    <property type="project" value="TreeGrafter"/>
</dbReference>
<dbReference type="PANTHER" id="PTHR10252">
    <property type="entry name" value="HISTONE-LIKE TRANSCRIPTION FACTOR CCAAT-RELATED"/>
    <property type="match status" value="1"/>
</dbReference>
<dbReference type="InParanoid" id="A0A168QW55"/>
<feature type="domain" description="Transcription factor CBF/NF-Y/archaeal histone" evidence="4">
    <location>
        <begin position="20"/>
        <end position="83"/>
    </location>
</feature>
<dbReference type="InterPro" id="IPR050568">
    <property type="entry name" value="Transcr_DNA_Rep_Reg"/>
</dbReference>
<keyword evidence="6" id="KW-1185">Reference proteome</keyword>
<dbReference type="GO" id="GO:0046982">
    <property type="term" value="F:protein heterodimerization activity"/>
    <property type="evidence" value="ECO:0007669"/>
    <property type="project" value="InterPro"/>
</dbReference>
<reference evidence="5" key="1">
    <citation type="submission" date="2016-04" db="EMBL/GenBank/DDBJ databases">
        <authorList>
            <person name="Evans L.H."/>
            <person name="Alamgir A."/>
            <person name="Owens N."/>
            <person name="Weber N.D."/>
            <person name="Virtaneva K."/>
            <person name="Barbian K."/>
            <person name="Babar A."/>
            <person name="Rosenke K."/>
        </authorList>
    </citation>
    <scope>NUCLEOTIDE SEQUENCE [LARGE SCALE GENOMIC DNA]</scope>
    <source>
        <strain evidence="5">CBS 101.48</strain>
    </source>
</reference>
<organism evidence="5">
    <name type="scientific">Absidia glauca</name>
    <name type="common">Pin mould</name>
    <dbReference type="NCBI Taxonomy" id="4829"/>
    <lineage>
        <taxon>Eukaryota</taxon>
        <taxon>Fungi</taxon>
        <taxon>Fungi incertae sedis</taxon>
        <taxon>Mucoromycota</taxon>
        <taxon>Mucoromycotina</taxon>
        <taxon>Mucoromycetes</taxon>
        <taxon>Mucorales</taxon>
        <taxon>Cunninghamellaceae</taxon>
        <taxon>Absidia</taxon>
    </lineage>
</organism>
<sequence>MASDAAPSASKKDRIPGQSFLPLARVKRIIKEDPDVSLVNAEATHCIASATELFMEYLVSEGFSRAQKNKRKTIFYKDLASAVSQTDAFEFLEDVIPQTVTLEEAYKRRQRADDGTNGSAGTGKGDQSAATKRRKLQDKLNAQQPSELKDTDTQEQDDNDEADEDEVEDEEEEVDDDDEEEVEEEEEHDEDEEDEEEE</sequence>
<dbReference type="FunCoup" id="A0A168QW55">
    <property type="interactions" value="215"/>
</dbReference>
<dbReference type="Proteomes" id="UP000078561">
    <property type="component" value="Unassembled WGS sequence"/>
</dbReference>
<dbReference type="CDD" id="cd23645">
    <property type="entry name" value="HFD_Dpb3-like"/>
    <property type="match status" value="1"/>
</dbReference>
<evidence type="ECO:0000256" key="2">
    <source>
        <dbReference type="ARBA" id="ARBA00023242"/>
    </source>
</evidence>